<dbReference type="Pfam" id="PF25944">
    <property type="entry name" value="Beta-barrel_RND"/>
    <property type="match status" value="1"/>
</dbReference>
<protein>
    <submittedName>
        <fullName evidence="4">Efflux transporter, RND family, MFP subunit</fullName>
    </submittedName>
</protein>
<dbReference type="AlphaFoldDB" id="H1DGK7"/>
<reference evidence="4 5" key="1">
    <citation type="submission" date="2012-01" db="EMBL/GenBank/DDBJ databases">
        <title>The Genome Sequence of Odoribacter laneus YIT 12061.</title>
        <authorList>
            <consortium name="The Broad Institute Genome Sequencing Platform"/>
            <person name="Earl A."/>
            <person name="Ward D."/>
            <person name="Feldgarden M."/>
            <person name="Gevers D."/>
            <person name="Morotomi M."/>
            <person name="Young S.K."/>
            <person name="Zeng Q."/>
            <person name="Gargeya S."/>
            <person name="Fitzgerald M."/>
            <person name="Haas B."/>
            <person name="Abouelleil A."/>
            <person name="Alvarado L."/>
            <person name="Arachchi H.M."/>
            <person name="Berlin A."/>
            <person name="Chapman S.B."/>
            <person name="Gearin G."/>
            <person name="Goldberg J."/>
            <person name="Griggs A."/>
            <person name="Gujja S."/>
            <person name="Hansen M."/>
            <person name="Heiman D."/>
            <person name="Howarth C."/>
            <person name="Larimer J."/>
            <person name="Lui A."/>
            <person name="MacDonald P.J.P."/>
            <person name="McCowen C."/>
            <person name="Montmayeur A."/>
            <person name="Murphy C."/>
            <person name="Neiman D."/>
            <person name="Pearson M."/>
            <person name="Priest M."/>
            <person name="Roberts A."/>
            <person name="Saif S."/>
            <person name="Shea T."/>
            <person name="Sisk P."/>
            <person name="Stolte C."/>
            <person name="Sykes S."/>
            <person name="Wortman J."/>
            <person name="Nusbaum C."/>
            <person name="Birren B."/>
        </authorList>
    </citation>
    <scope>NUCLEOTIDE SEQUENCE [LARGE SCALE GENOMIC DNA]</scope>
    <source>
        <strain evidence="4 5">YIT 12061</strain>
    </source>
</reference>
<dbReference type="EMBL" id="ADMC01000022">
    <property type="protein sequence ID" value="EHP47540.1"/>
    <property type="molecule type" value="Genomic_DNA"/>
</dbReference>
<dbReference type="eggNOG" id="COG0845">
    <property type="taxonomic scope" value="Bacteria"/>
</dbReference>
<proteinExistence type="inferred from homology"/>
<name>H1DGK7_9BACT</name>
<comment type="subcellular location">
    <subcellularLocation>
        <location evidence="1">Cell membrane</location>
    </subcellularLocation>
</comment>
<dbReference type="GO" id="GO:0015562">
    <property type="term" value="F:efflux transmembrane transporter activity"/>
    <property type="evidence" value="ECO:0007669"/>
    <property type="project" value="TreeGrafter"/>
</dbReference>
<dbReference type="GO" id="GO:1990281">
    <property type="term" value="C:efflux pump complex"/>
    <property type="evidence" value="ECO:0007669"/>
    <property type="project" value="TreeGrafter"/>
</dbReference>
<dbReference type="Gene3D" id="1.10.287.470">
    <property type="entry name" value="Helix hairpin bin"/>
    <property type="match status" value="1"/>
</dbReference>
<evidence type="ECO:0000256" key="1">
    <source>
        <dbReference type="ARBA" id="ARBA00004236"/>
    </source>
</evidence>
<dbReference type="Gene3D" id="2.40.30.170">
    <property type="match status" value="1"/>
</dbReference>
<dbReference type="PANTHER" id="PTHR30469">
    <property type="entry name" value="MULTIDRUG RESISTANCE PROTEIN MDTA"/>
    <property type="match status" value="1"/>
</dbReference>
<feature type="domain" description="Multidrug resistance protein MdtA-like beta-barrel" evidence="3">
    <location>
        <begin position="205"/>
        <end position="276"/>
    </location>
</feature>
<sequence>MKYRNVRLFLLLIICITGCKSPVPQEASETGRKKYEIEKNPVDTLILRKKDFHSQLLSNGKLRARNKSVLKFATTGIVRQLNVKNGSAVAAGEIIAVLDTCEAALQWEQALNQMDKASIELEDKLLGYGYNIRDSLQIPPETMRIARIHSGYNDALAHLQMARFQLDQCTLRAPVGGKIANLHTHLHEYPEGNEFCEIINDRTFEVEFTILENELKTIYTGQKVLVATFTNPDKKYPGYITEINPTVDENGQIKVIAQFPNPGHLLDGMNVKIQVESIIPGQFVVPKSAVLIRDNQEVLFRINEEGKADWTYVHIVRTNNDSYVVTANREKRVELKEGDIIITSGNLNLAHESLVEIKK</sequence>
<comment type="caution">
    <text evidence="4">The sequence shown here is derived from an EMBL/GenBank/DDBJ whole genome shotgun (WGS) entry which is preliminary data.</text>
</comment>
<dbReference type="InterPro" id="IPR006143">
    <property type="entry name" value="RND_pump_MFP"/>
</dbReference>
<dbReference type="GeneID" id="98068966"/>
<evidence type="ECO:0000313" key="4">
    <source>
        <dbReference type="EMBL" id="EHP47540.1"/>
    </source>
</evidence>
<evidence type="ECO:0000313" key="5">
    <source>
        <dbReference type="Proteomes" id="UP000004892"/>
    </source>
</evidence>
<organism evidence="4 5">
    <name type="scientific">Odoribacter laneus YIT 12061</name>
    <dbReference type="NCBI Taxonomy" id="742817"/>
    <lineage>
        <taxon>Bacteria</taxon>
        <taxon>Pseudomonadati</taxon>
        <taxon>Bacteroidota</taxon>
        <taxon>Bacteroidia</taxon>
        <taxon>Bacteroidales</taxon>
        <taxon>Odoribacteraceae</taxon>
        <taxon>Odoribacter</taxon>
    </lineage>
</organism>
<gene>
    <name evidence="4" type="ORF">HMPREF9449_01393</name>
</gene>
<dbReference type="Proteomes" id="UP000004892">
    <property type="component" value="Unassembled WGS sequence"/>
</dbReference>
<dbReference type="Gene3D" id="2.40.420.20">
    <property type="match status" value="1"/>
</dbReference>
<dbReference type="PATRIC" id="fig|742817.3.peg.1477"/>
<dbReference type="SUPFAM" id="SSF111369">
    <property type="entry name" value="HlyD-like secretion proteins"/>
    <property type="match status" value="1"/>
</dbReference>
<dbReference type="Gene3D" id="2.40.50.100">
    <property type="match status" value="1"/>
</dbReference>
<dbReference type="STRING" id="742817.HMPREF9449_01393"/>
<evidence type="ECO:0000256" key="2">
    <source>
        <dbReference type="ARBA" id="ARBA00009477"/>
    </source>
</evidence>
<dbReference type="InterPro" id="IPR058626">
    <property type="entry name" value="MdtA-like_b-barrel"/>
</dbReference>
<evidence type="ECO:0000259" key="3">
    <source>
        <dbReference type="Pfam" id="PF25944"/>
    </source>
</evidence>
<accession>H1DGK7</accession>
<comment type="similarity">
    <text evidence="2">Belongs to the membrane fusion protein (MFP) (TC 8.A.1) family.</text>
</comment>
<dbReference type="PANTHER" id="PTHR30469:SF11">
    <property type="entry name" value="BLL4320 PROTEIN"/>
    <property type="match status" value="1"/>
</dbReference>
<keyword evidence="5" id="KW-1185">Reference proteome</keyword>
<dbReference type="RefSeq" id="WP_009136541.1">
    <property type="nucleotide sequence ID" value="NZ_JH594596.1"/>
</dbReference>
<dbReference type="HOGENOM" id="CLU_018816_1_2_10"/>
<dbReference type="NCBIfam" id="TIGR01730">
    <property type="entry name" value="RND_mfp"/>
    <property type="match status" value="1"/>
</dbReference>